<dbReference type="EMBL" id="DQZR01000016">
    <property type="protein sequence ID" value="HDM35692.1"/>
    <property type="molecule type" value="Genomic_DNA"/>
</dbReference>
<evidence type="ECO:0000259" key="5">
    <source>
        <dbReference type="Pfam" id="PF17135"/>
    </source>
</evidence>
<dbReference type="HAMAP" id="MF_00329">
    <property type="entry name" value="Ribosomal_eL18"/>
    <property type="match status" value="1"/>
</dbReference>
<dbReference type="NCBIfam" id="NF003079">
    <property type="entry name" value="PRK04005.1"/>
    <property type="match status" value="1"/>
</dbReference>
<dbReference type="Pfam" id="PF17135">
    <property type="entry name" value="Ribosomal_L18"/>
    <property type="match status" value="1"/>
</dbReference>
<dbReference type="InterPro" id="IPR001196">
    <property type="entry name" value="Ribosomal_uL15_CS"/>
</dbReference>
<proteinExistence type="inferred from homology"/>
<dbReference type="PANTHER" id="PTHR10934:SF2">
    <property type="entry name" value="LARGE RIBOSOMAL SUBUNIT PROTEIN EL18"/>
    <property type="match status" value="1"/>
</dbReference>
<dbReference type="Proteomes" id="UP000885936">
    <property type="component" value="Unassembled WGS sequence"/>
</dbReference>
<name>A0A7C1B4X3_9EURY</name>
<dbReference type="InterPro" id="IPR000039">
    <property type="entry name" value="Ribosomal_eL18"/>
</dbReference>
<dbReference type="InterPro" id="IPR036227">
    <property type="entry name" value="Ribosomal_uL15/eL18_sf"/>
</dbReference>
<comment type="similarity">
    <text evidence="1 4">Belongs to the eukaryotic ribosomal protein eL18 family.</text>
</comment>
<dbReference type="SUPFAM" id="SSF52080">
    <property type="entry name" value="Ribosomal proteins L15p and L18e"/>
    <property type="match status" value="1"/>
</dbReference>
<evidence type="ECO:0000313" key="6">
    <source>
        <dbReference type="EMBL" id="HDM35692.1"/>
    </source>
</evidence>
<gene>
    <name evidence="4" type="primary">rpl18e</name>
    <name evidence="6" type="ORF">ENG09_00360</name>
    <name evidence="7" type="ORF">ENI32_01755</name>
</gene>
<dbReference type="GO" id="GO:0003735">
    <property type="term" value="F:structural constituent of ribosome"/>
    <property type="evidence" value="ECO:0007669"/>
    <property type="project" value="InterPro"/>
</dbReference>
<dbReference type="GO" id="GO:0006412">
    <property type="term" value="P:translation"/>
    <property type="evidence" value="ECO:0007669"/>
    <property type="project" value="UniProtKB-UniRule"/>
</dbReference>
<feature type="domain" description="Large ribosomal subunit protein uL15/eL18" evidence="5">
    <location>
        <begin position="8"/>
        <end position="117"/>
    </location>
</feature>
<dbReference type="EMBL" id="DRIE01000029">
    <property type="protein sequence ID" value="HEC56600.1"/>
    <property type="molecule type" value="Genomic_DNA"/>
</dbReference>
<keyword evidence="3 4" id="KW-0687">Ribonucleoprotein</keyword>
<dbReference type="Proteomes" id="UP000885863">
    <property type="component" value="Unassembled WGS sequence"/>
</dbReference>
<evidence type="ECO:0000256" key="2">
    <source>
        <dbReference type="ARBA" id="ARBA00022980"/>
    </source>
</evidence>
<dbReference type="GO" id="GO:0003723">
    <property type="term" value="F:RNA binding"/>
    <property type="evidence" value="ECO:0007669"/>
    <property type="project" value="TreeGrafter"/>
</dbReference>
<keyword evidence="2 4" id="KW-0689">Ribosomal protein</keyword>
<reference evidence="6" key="1">
    <citation type="journal article" date="2020" name="mSystems">
        <title>Genome- and Community-Level Interaction Insights into Carbon Utilization and Element Cycling Functions of Hydrothermarchaeota in Hydrothermal Sediment.</title>
        <authorList>
            <person name="Zhou Z."/>
            <person name="Liu Y."/>
            <person name="Xu W."/>
            <person name="Pan J."/>
            <person name="Luo Z.H."/>
            <person name="Li M."/>
        </authorList>
    </citation>
    <scope>NUCLEOTIDE SEQUENCE [LARGE SCALE GENOMIC DNA]</scope>
    <source>
        <strain evidence="6">HyVt-185</strain>
        <strain evidence="7">HyVt-386</strain>
    </source>
</reference>
<comment type="caution">
    <text evidence="6">The sequence shown here is derived from an EMBL/GenBank/DDBJ whole genome shotgun (WGS) entry which is preliminary data.</text>
</comment>
<dbReference type="AlphaFoldDB" id="A0A7C1B4X3"/>
<protein>
    <recommendedName>
        <fullName evidence="4">Large ribosomal subunit protein eL18</fullName>
    </recommendedName>
</protein>
<dbReference type="Gene3D" id="3.100.10.10">
    <property type="match status" value="1"/>
</dbReference>
<dbReference type="PROSITE" id="PS00475">
    <property type="entry name" value="RIBOSOMAL_L15"/>
    <property type="match status" value="1"/>
</dbReference>
<dbReference type="InterPro" id="IPR022947">
    <property type="entry name" value="Ribosomal_eL18_arc"/>
</dbReference>
<dbReference type="GO" id="GO:0022625">
    <property type="term" value="C:cytosolic large ribosomal subunit"/>
    <property type="evidence" value="ECO:0007669"/>
    <property type="project" value="TreeGrafter"/>
</dbReference>
<evidence type="ECO:0000256" key="4">
    <source>
        <dbReference type="HAMAP-Rule" id="MF_00329"/>
    </source>
</evidence>
<evidence type="ECO:0000256" key="3">
    <source>
        <dbReference type="ARBA" id="ARBA00023274"/>
    </source>
</evidence>
<dbReference type="InterPro" id="IPR021131">
    <property type="entry name" value="Ribosomal_uL15/eL18"/>
</dbReference>
<evidence type="ECO:0000313" key="7">
    <source>
        <dbReference type="EMBL" id="HEC56600.1"/>
    </source>
</evidence>
<accession>A0A7C1B4X3</accession>
<organism evidence="6">
    <name type="scientific">Candidatus Syntropharchaeum butanivorans</name>
    <dbReference type="NCBI Taxonomy" id="1839936"/>
    <lineage>
        <taxon>Archaea</taxon>
        <taxon>Methanobacteriati</taxon>
        <taxon>Methanobacteriota</taxon>
        <taxon>Stenosarchaea group</taxon>
        <taxon>Methanomicrobia</taxon>
        <taxon>Methanosarcinales</taxon>
        <taxon>ANME-2 cluster</taxon>
        <taxon>Candidatus Syntropharchaeum</taxon>
    </lineage>
</organism>
<dbReference type="PANTHER" id="PTHR10934">
    <property type="entry name" value="60S RIBOSOMAL PROTEIN L18"/>
    <property type="match status" value="1"/>
</dbReference>
<evidence type="ECO:0000256" key="1">
    <source>
        <dbReference type="ARBA" id="ARBA00006815"/>
    </source>
</evidence>
<sequence length="119" mass="13660">MSRRIKTNPTLLGLIDELKRLSRENNAPIWRDIAKRLERPRRRWPEVNISRINRYSREDEIVVVPGKVLGCGEIDHPVTVAAFSFSSRAREKITEKGRAMDIRGLAEENPSGRGVKIIE</sequence>